<dbReference type="InterPro" id="IPR013121">
    <property type="entry name" value="Fe_red_NAD-bd_6"/>
</dbReference>
<dbReference type="SFLD" id="SFLDG01168">
    <property type="entry name" value="Ferric_reductase_subgroup_(FRE"/>
    <property type="match status" value="2"/>
</dbReference>
<keyword evidence="11 13" id="KW-0472">Membrane</keyword>
<keyword evidence="3" id="KW-0813">Transport</keyword>
<feature type="domain" description="FAD-binding FR-type" evidence="15">
    <location>
        <begin position="965"/>
        <end position="1084"/>
    </location>
</feature>
<dbReference type="Proteomes" id="UP000182334">
    <property type="component" value="Chromosome VII"/>
</dbReference>
<evidence type="ECO:0000256" key="1">
    <source>
        <dbReference type="ARBA" id="ARBA00004141"/>
    </source>
</evidence>
<evidence type="ECO:0000256" key="7">
    <source>
        <dbReference type="ARBA" id="ARBA00022982"/>
    </source>
</evidence>
<feature type="transmembrane region" description="Helical" evidence="13">
    <location>
        <begin position="379"/>
        <end position="399"/>
    </location>
</feature>
<dbReference type="InterPro" id="IPR051410">
    <property type="entry name" value="Ferric/Cupric_Reductase"/>
</dbReference>
<dbReference type="GO" id="GO:0006879">
    <property type="term" value="P:intracellular iron ion homeostasis"/>
    <property type="evidence" value="ECO:0007669"/>
    <property type="project" value="TreeGrafter"/>
</dbReference>
<feature type="transmembrane region" description="Helical" evidence="13">
    <location>
        <begin position="902"/>
        <end position="924"/>
    </location>
</feature>
<keyword evidence="5 13" id="KW-0812">Transmembrane</keyword>
<keyword evidence="14" id="KW-0732">Signal</keyword>
<name>A0A1L0E0C1_9ASCO</name>
<feature type="chain" id="PRO_5012927727" evidence="14">
    <location>
        <begin position="20"/>
        <end position="1258"/>
    </location>
</feature>
<evidence type="ECO:0000256" key="9">
    <source>
        <dbReference type="ARBA" id="ARBA00023002"/>
    </source>
</evidence>
<evidence type="ECO:0000256" key="2">
    <source>
        <dbReference type="ARBA" id="ARBA00006278"/>
    </source>
</evidence>
<dbReference type="PANTHER" id="PTHR32361:SF9">
    <property type="entry name" value="FERRIC REDUCTASE TRANSMEMBRANE COMPONENT 3-RELATED"/>
    <property type="match status" value="1"/>
</dbReference>
<accession>A0A1L0E0C1</accession>
<keyword evidence="10" id="KW-0406">Ion transport</keyword>
<feature type="transmembrane region" description="Helical" evidence="13">
    <location>
        <begin position="719"/>
        <end position="742"/>
    </location>
</feature>
<dbReference type="PROSITE" id="PS51384">
    <property type="entry name" value="FAD_FR"/>
    <property type="match status" value="2"/>
</dbReference>
<feature type="domain" description="FAD-binding FR-type" evidence="15">
    <location>
        <begin position="413"/>
        <end position="532"/>
    </location>
</feature>
<feature type="signal peptide" evidence="14">
    <location>
        <begin position="1"/>
        <end position="19"/>
    </location>
</feature>
<feature type="transmembrane region" description="Helical" evidence="13">
    <location>
        <begin position="237"/>
        <end position="257"/>
    </location>
</feature>
<dbReference type="PANTHER" id="PTHR32361">
    <property type="entry name" value="FERRIC/CUPRIC REDUCTASE TRANSMEMBRANE COMPONENT"/>
    <property type="match status" value="1"/>
</dbReference>
<feature type="transmembrane region" description="Helical" evidence="13">
    <location>
        <begin position="868"/>
        <end position="890"/>
    </location>
</feature>
<feature type="transmembrane region" description="Helical" evidence="13">
    <location>
        <begin position="316"/>
        <end position="338"/>
    </location>
</feature>
<evidence type="ECO:0000256" key="6">
    <source>
        <dbReference type="ARBA" id="ARBA00022827"/>
    </source>
</evidence>
<dbReference type="GO" id="GO:0005886">
    <property type="term" value="C:plasma membrane"/>
    <property type="evidence" value="ECO:0007669"/>
    <property type="project" value="TreeGrafter"/>
</dbReference>
<dbReference type="GO" id="GO:0015677">
    <property type="term" value="P:copper ion import"/>
    <property type="evidence" value="ECO:0007669"/>
    <property type="project" value="TreeGrafter"/>
</dbReference>
<evidence type="ECO:0000256" key="10">
    <source>
        <dbReference type="ARBA" id="ARBA00023065"/>
    </source>
</evidence>
<evidence type="ECO:0000256" key="12">
    <source>
        <dbReference type="ARBA" id="ARBA00023180"/>
    </source>
</evidence>
<evidence type="ECO:0000256" key="11">
    <source>
        <dbReference type="ARBA" id="ARBA00023136"/>
    </source>
</evidence>
<comment type="subcellular location">
    <subcellularLocation>
        <location evidence="1">Membrane</location>
        <topology evidence="1">Multi-pass membrane protein</topology>
    </subcellularLocation>
</comment>
<dbReference type="Gene3D" id="3.40.50.80">
    <property type="entry name" value="Nucleotide-binding domain of ferredoxin-NADP reductase (FNR) module"/>
    <property type="match status" value="2"/>
</dbReference>
<proteinExistence type="inferred from homology"/>
<dbReference type="OrthoDB" id="167398at2759"/>
<reference evidence="16 17" key="1">
    <citation type="submission" date="2016-10" db="EMBL/GenBank/DDBJ databases">
        <authorList>
            <person name="de Groot N.N."/>
        </authorList>
    </citation>
    <scope>NUCLEOTIDE SEQUENCE [LARGE SCALE GENOMIC DNA]</scope>
    <source>
        <strain evidence="16 17">CBS 141442</strain>
    </source>
</reference>
<keyword evidence="9" id="KW-0560">Oxidoreductase</keyword>
<feature type="transmembrane region" description="Helical" evidence="13">
    <location>
        <begin position="277"/>
        <end position="295"/>
    </location>
</feature>
<sequence length="1258" mass="144530">MKLAFLWVFFLYCSSLTNASDVENYSFHGKDKQSFYACGYAMRLIGTFCKASVKGYKCYCTNDNAMLTFTGCLATTGRNTNDVYKFYMYYCEEYYEVKLEHFQLVAAYDRYLKDAKNSSQIPGFNVSQPVDVPLIVANVTYIKLLDDAYKVFYNNFDIAFWAGMGGMGYWALVALIAMVCNWGVVVFPESRNVLNGTFSKLFRKYITLPALGRRKRNVQQNGFNLFDCLVPTRMESLIILGFFVYLLTLCAIEIYHVPNDPIFPNLQMALTRYIADRTGILSTILTPMLLLFGGRNNFLQWVTRWKFSTMIVYHRWIARMIVALAFIHSVGYTYIYAYRGYYAEEMKETWLIWGVVATTCGGVICFQGLLFLRRRAYETFLVLHILLALFWVIGVWFHVSIMGYSQFMYACFSVWGFDRLARVVRLCWFGFPKATLLLLPDDTLRVEVPKPNSWPSISGGHAWIHLLHPLTFWQNHPFTFVDSVEKENTIVFFCKIKKGLTASFCKKLRKYPGQTTTLRVAVDGPYGEPSPVASHSTALYVAGGSGIPGIYSEATAMARNSENSNRKIKLMWVVRELASVAGFTRELHALKELQIETVVYITRQFEVGTAEEFFNSSDLSLEKDKKSETEPLSFVQNTFPHIEFRSGRPELEKSILEELTFSQRSLAIVTCGNPILVDDLRYIVVKHIDGTEKRLDFYEQLQVFLGNYDHSTYYGAGSLGYWALIALIAMVCNWGVVIFPLLRDLFNGTFSKMFRKYITLPALGKRKKNVHQSAFYIFDFLIPSRLESAVIFGFFWFLFVVCAVEIYYVKGDQIFLTKEEGLTRYISDRTGIVCTILTPLLLLFGGRNNFLQWVTRWKFSTMITYHRWIARMVVAMAFIHSVGYTWMYVTEGYYAEEMKEEWLIWGVVATTCGCLICFQALLFLRRRAYEVFLILHILLAGFWIIGMWFHVCVMGYSQFMYSCFAVWGFDRFVRAIRVLWFGFPKAEISLTPDETLKVEVPKPKHWPTVAGGHAWIHFMQPLTFWQNHPFTFIDSVEKKNTIVFYCKVKKGITQSLCKKLQNFPGKSTTMRVAVEGPYGETCPVSNHSSSVYIAGGSGIPGIYSEAVSMAKRSKDSTRKTKLIWIVREIATVAGFLKELTALKHLNIETVVYITREVLAAVAEEFFLKTDLSSLEKDKEGSLNGLSTLEETFPHIEFRFGRPDLKLLIVEEITEAASSVAFVTCGHPLLVDDLRYHVVEQIDHTSKRLDFYEQLQVWA</sequence>
<feature type="transmembrane region" description="Helical" evidence="13">
    <location>
        <begin position="350"/>
        <end position="372"/>
    </location>
</feature>
<gene>
    <name evidence="16" type="ORF">SAMEA4029010_CIC11G00000000526</name>
</gene>
<dbReference type="InterPro" id="IPR017927">
    <property type="entry name" value="FAD-bd_FR_type"/>
</dbReference>
<dbReference type="InterPro" id="IPR039261">
    <property type="entry name" value="FNR_nucleotide-bd"/>
</dbReference>
<dbReference type="EMBL" id="LT635762">
    <property type="protein sequence ID" value="SGZ57990.1"/>
    <property type="molecule type" value="Genomic_DNA"/>
</dbReference>
<dbReference type="InterPro" id="IPR013130">
    <property type="entry name" value="Fe3_Rdtase_TM_dom"/>
</dbReference>
<keyword evidence="7" id="KW-0249">Electron transport</keyword>
<dbReference type="GO" id="GO:0000293">
    <property type="term" value="F:ferric-chelate reductase activity"/>
    <property type="evidence" value="ECO:0007669"/>
    <property type="project" value="UniProtKB-ARBA"/>
</dbReference>
<dbReference type="CDD" id="cd06186">
    <property type="entry name" value="NOX_Duox_like_FAD_NADP"/>
    <property type="match status" value="2"/>
</dbReference>
<feature type="transmembrane region" description="Helical" evidence="13">
    <location>
        <begin position="158"/>
        <end position="184"/>
    </location>
</feature>
<dbReference type="SFLD" id="SFLDS00052">
    <property type="entry name" value="Ferric_Reductase_Domain"/>
    <property type="match status" value="2"/>
</dbReference>
<evidence type="ECO:0000259" key="15">
    <source>
        <dbReference type="PROSITE" id="PS51384"/>
    </source>
</evidence>
<dbReference type="STRING" id="45354.A0A1L0E0C1"/>
<dbReference type="Pfam" id="PF08030">
    <property type="entry name" value="NAD_binding_6"/>
    <property type="match status" value="2"/>
</dbReference>
<dbReference type="AlphaFoldDB" id="A0A1L0E0C1"/>
<evidence type="ECO:0000256" key="14">
    <source>
        <dbReference type="SAM" id="SignalP"/>
    </source>
</evidence>
<dbReference type="InterPro" id="IPR013112">
    <property type="entry name" value="FAD-bd_8"/>
</dbReference>
<feature type="transmembrane region" description="Helical" evidence="13">
    <location>
        <begin position="829"/>
        <end position="847"/>
    </location>
</feature>
<evidence type="ECO:0000256" key="3">
    <source>
        <dbReference type="ARBA" id="ARBA00022448"/>
    </source>
</evidence>
<keyword evidence="6" id="KW-0274">FAD</keyword>
<dbReference type="Pfam" id="PF08022">
    <property type="entry name" value="FAD_binding_8"/>
    <property type="match status" value="2"/>
</dbReference>
<dbReference type="SUPFAM" id="SSF52343">
    <property type="entry name" value="Ferredoxin reductase-like, C-terminal NADP-linked domain"/>
    <property type="match status" value="2"/>
</dbReference>
<evidence type="ECO:0000256" key="8">
    <source>
        <dbReference type="ARBA" id="ARBA00022989"/>
    </source>
</evidence>
<comment type="similarity">
    <text evidence="2">Belongs to the ferric reductase (FRE) family.</text>
</comment>
<dbReference type="GO" id="GO:0006826">
    <property type="term" value="P:iron ion transport"/>
    <property type="evidence" value="ECO:0007669"/>
    <property type="project" value="TreeGrafter"/>
</dbReference>
<evidence type="ECO:0000256" key="4">
    <source>
        <dbReference type="ARBA" id="ARBA00022630"/>
    </source>
</evidence>
<evidence type="ECO:0000256" key="5">
    <source>
        <dbReference type="ARBA" id="ARBA00022692"/>
    </source>
</evidence>
<keyword evidence="4" id="KW-0285">Flavoprotein</keyword>
<organism evidence="16 17">
    <name type="scientific">Sungouiella intermedia</name>
    <dbReference type="NCBI Taxonomy" id="45354"/>
    <lineage>
        <taxon>Eukaryota</taxon>
        <taxon>Fungi</taxon>
        <taxon>Dikarya</taxon>
        <taxon>Ascomycota</taxon>
        <taxon>Saccharomycotina</taxon>
        <taxon>Pichiomycetes</taxon>
        <taxon>Metschnikowiaceae</taxon>
        <taxon>Sungouiella</taxon>
    </lineage>
</organism>
<feature type="transmembrane region" description="Helical" evidence="13">
    <location>
        <begin position="789"/>
        <end position="809"/>
    </location>
</feature>
<keyword evidence="12" id="KW-0325">Glycoprotein</keyword>
<keyword evidence="17" id="KW-1185">Reference proteome</keyword>
<keyword evidence="8 13" id="KW-1133">Transmembrane helix</keyword>
<evidence type="ECO:0000313" key="16">
    <source>
        <dbReference type="EMBL" id="SGZ57990.1"/>
    </source>
</evidence>
<evidence type="ECO:0000256" key="13">
    <source>
        <dbReference type="SAM" id="Phobius"/>
    </source>
</evidence>
<dbReference type="Pfam" id="PF01794">
    <property type="entry name" value="Ferric_reduct"/>
    <property type="match status" value="2"/>
</dbReference>
<evidence type="ECO:0000313" key="17">
    <source>
        <dbReference type="Proteomes" id="UP000182334"/>
    </source>
</evidence>
<protein>
    <submittedName>
        <fullName evidence="16">CIC11C00000000526</fullName>
    </submittedName>
</protein>
<feature type="transmembrane region" description="Helical" evidence="13">
    <location>
        <begin position="931"/>
        <end position="951"/>
    </location>
</feature>